<dbReference type="CDD" id="cd00084">
    <property type="entry name" value="HMG-box_SF"/>
    <property type="match status" value="1"/>
</dbReference>
<reference evidence="5 6" key="1">
    <citation type="journal article" date="2014" name="Genome Biol. Evol.">
        <title>The secreted proteins of Achlya hypogyna and Thraustotheca clavata identify the ancestral oomycete secretome and reveal gene acquisitions by horizontal gene transfer.</title>
        <authorList>
            <person name="Misner I."/>
            <person name="Blouin N."/>
            <person name="Leonard G."/>
            <person name="Richards T.A."/>
            <person name="Lane C.E."/>
        </authorList>
    </citation>
    <scope>NUCLEOTIDE SEQUENCE [LARGE SCALE GENOMIC DNA]</scope>
    <source>
        <strain evidence="5 6">ATCC 48635</strain>
    </source>
</reference>
<dbReference type="AlphaFoldDB" id="A0A1V9Z3B1"/>
<dbReference type="PROSITE" id="PS50118">
    <property type="entry name" value="HMG_BOX_2"/>
    <property type="match status" value="1"/>
</dbReference>
<dbReference type="EMBL" id="JNBR01000456">
    <property type="protein sequence ID" value="OQR92493.1"/>
    <property type="molecule type" value="Genomic_DNA"/>
</dbReference>
<dbReference type="Pfam" id="PF00505">
    <property type="entry name" value="HMG_box"/>
    <property type="match status" value="1"/>
</dbReference>
<evidence type="ECO:0000313" key="5">
    <source>
        <dbReference type="EMBL" id="OQR92493.1"/>
    </source>
</evidence>
<accession>A0A1V9Z3B1</accession>
<comment type="caution">
    <text evidence="5">The sequence shown here is derived from an EMBL/GenBank/DDBJ whole genome shotgun (WGS) entry which is preliminary data.</text>
</comment>
<name>A0A1V9Z3B1_ACHHY</name>
<organism evidence="5 6">
    <name type="scientific">Achlya hypogyna</name>
    <name type="common">Oomycete</name>
    <name type="synonym">Protoachlya hypogyna</name>
    <dbReference type="NCBI Taxonomy" id="1202772"/>
    <lineage>
        <taxon>Eukaryota</taxon>
        <taxon>Sar</taxon>
        <taxon>Stramenopiles</taxon>
        <taxon>Oomycota</taxon>
        <taxon>Saprolegniomycetes</taxon>
        <taxon>Saprolegniales</taxon>
        <taxon>Achlyaceae</taxon>
        <taxon>Achlya</taxon>
    </lineage>
</organism>
<feature type="compositionally biased region" description="Basic residues" evidence="3">
    <location>
        <begin position="39"/>
        <end position="48"/>
    </location>
</feature>
<dbReference type="PANTHER" id="PTHR48112">
    <property type="entry name" value="HIGH MOBILITY GROUP PROTEIN DSP1"/>
    <property type="match status" value="1"/>
</dbReference>
<keyword evidence="1 2" id="KW-0238">DNA-binding</keyword>
<feature type="compositionally biased region" description="Basic and acidic residues" evidence="3">
    <location>
        <begin position="63"/>
        <end position="76"/>
    </location>
</feature>
<sequence>MSTRSGRTIAKVQRFDPTGDGSPVDSSAASSDEEESPKKAKKTAKKSKVPASKQGKGSKRKAGKENEDGTPKEKRPPTAYFLFMAEERPAVKADLPDGNITEIAVELGSRWKNLDSTRKQKFVAEAKKLSDAFKAKKGEPVAKAKKATK</sequence>
<evidence type="ECO:0000256" key="3">
    <source>
        <dbReference type="SAM" id="MobiDB-lite"/>
    </source>
</evidence>
<dbReference type="InterPro" id="IPR050342">
    <property type="entry name" value="HMGB"/>
</dbReference>
<evidence type="ECO:0000256" key="1">
    <source>
        <dbReference type="ARBA" id="ARBA00023125"/>
    </source>
</evidence>
<dbReference type="SMART" id="SM00398">
    <property type="entry name" value="HMG"/>
    <property type="match status" value="1"/>
</dbReference>
<dbReference type="SUPFAM" id="SSF47095">
    <property type="entry name" value="HMG-box"/>
    <property type="match status" value="1"/>
</dbReference>
<evidence type="ECO:0000313" key="6">
    <source>
        <dbReference type="Proteomes" id="UP000243579"/>
    </source>
</evidence>
<dbReference type="STRING" id="1202772.A0A1V9Z3B1"/>
<dbReference type="InterPro" id="IPR036910">
    <property type="entry name" value="HMG_box_dom_sf"/>
</dbReference>
<feature type="region of interest" description="Disordered" evidence="3">
    <location>
        <begin position="1"/>
        <end position="78"/>
    </location>
</feature>
<dbReference type="InterPro" id="IPR009071">
    <property type="entry name" value="HMG_box_dom"/>
</dbReference>
<evidence type="ECO:0000259" key="4">
    <source>
        <dbReference type="PROSITE" id="PS50118"/>
    </source>
</evidence>
<keyword evidence="2" id="KW-0539">Nucleus</keyword>
<dbReference type="GO" id="GO:0005634">
    <property type="term" value="C:nucleus"/>
    <property type="evidence" value="ECO:0007669"/>
    <property type="project" value="UniProtKB-UniRule"/>
</dbReference>
<dbReference type="Gene3D" id="1.10.30.10">
    <property type="entry name" value="High mobility group box domain"/>
    <property type="match status" value="1"/>
</dbReference>
<dbReference type="Proteomes" id="UP000243579">
    <property type="component" value="Unassembled WGS sequence"/>
</dbReference>
<feature type="compositionally biased region" description="Low complexity" evidence="3">
    <location>
        <begin position="19"/>
        <end position="30"/>
    </location>
</feature>
<dbReference type="OrthoDB" id="1919336at2759"/>
<gene>
    <name evidence="5" type="ORF">ACHHYP_03663</name>
</gene>
<dbReference type="GO" id="GO:0003677">
    <property type="term" value="F:DNA binding"/>
    <property type="evidence" value="ECO:0007669"/>
    <property type="project" value="UniProtKB-UniRule"/>
</dbReference>
<evidence type="ECO:0000256" key="2">
    <source>
        <dbReference type="PROSITE-ProRule" id="PRU00267"/>
    </source>
</evidence>
<proteinExistence type="predicted"/>
<keyword evidence="6" id="KW-1185">Reference proteome</keyword>
<protein>
    <recommendedName>
        <fullName evidence="4">HMG box domain-containing protein</fullName>
    </recommendedName>
</protein>
<feature type="domain" description="HMG box" evidence="4">
    <location>
        <begin position="73"/>
        <end position="141"/>
    </location>
</feature>
<feature type="DNA-binding region" description="HMG box" evidence="2">
    <location>
        <begin position="73"/>
        <end position="141"/>
    </location>
</feature>